<dbReference type="AlphaFoldDB" id="A0A9P4YWL9"/>
<feature type="compositionally biased region" description="Basic and acidic residues" evidence="1">
    <location>
        <begin position="509"/>
        <end position="524"/>
    </location>
</feature>
<feature type="compositionally biased region" description="Basic and acidic residues" evidence="1">
    <location>
        <begin position="604"/>
        <end position="617"/>
    </location>
</feature>
<proteinExistence type="predicted"/>
<dbReference type="GeneID" id="55972915"/>
<feature type="compositionally biased region" description="Pro residues" evidence="1">
    <location>
        <begin position="1"/>
        <end position="10"/>
    </location>
</feature>
<feature type="compositionally biased region" description="Basic and acidic residues" evidence="1">
    <location>
        <begin position="625"/>
        <end position="653"/>
    </location>
</feature>
<accession>A0A9P4YWL9</accession>
<feature type="region of interest" description="Disordered" evidence="1">
    <location>
        <begin position="130"/>
        <end position="207"/>
    </location>
</feature>
<dbReference type="OrthoDB" id="3440029at2759"/>
<keyword evidence="3" id="KW-1185">Reference proteome</keyword>
<evidence type="ECO:0000256" key="1">
    <source>
        <dbReference type="SAM" id="MobiDB-lite"/>
    </source>
</evidence>
<feature type="compositionally biased region" description="Basic and acidic residues" evidence="1">
    <location>
        <begin position="574"/>
        <end position="587"/>
    </location>
</feature>
<feature type="compositionally biased region" description="Basic and acidic residues" evidence="1">
    <location>
        <begin position="490"/>
        <end position="500"/>
    </location>
</feature>
<evidence type="ECO:0000313" key="3">
    <source>
        <dbReference type="Proteomes" id="UP000749293"/>
    </source>
</evidence>
<feature type="compositionally biased region" description="Basic and acidic residues" evidence="1">
    <location>
        <begin position="673"/>
        <end position="682"/>
    </location>
</feature>
<dbReference type="EMBL" id="JAANYQ010000007">
    <property type="protein sequence ID" value="KAF4123142.1"/>
    <property type="molecule type" value="Genomic_DNA"/>
</dbReference>
<feature type="compositionally biased region" description="Basic and acidic residues" evidence="1">
    <location>
        <begin position="130"/>
        <end position="140"/>
    </location>
</feature>
<feature type="compositionally biased region" description="Polar residues" evidence="1">
    <location>
        <begin position="405"/>
        <end position="421"/>
    </location>
</feature>
<feature type="region of interest" description="Disordered" evidence="1">
    <location>
        <begin position="229"/>
        <end position="273"/>
    </location>
</feature>
<feature type="compositionally biased region" description="Low complexity" evidence="1">
    <location>
        <begin position="256"/>
        <end position="270"/>
    </location>
</feature>
<feature type="compositionally biased region" description="Basic and acidic residues" evidence="1">
    <location>
        <begin position="229"/>
        <end position="246"/>
    </location>
</feature>
<feature type="compositionally biased region" description="Low complexity" evidence="1">
    <location>
        <begin position="189"/>
        <end position="200"/>
    </location>
</feature>
<feature type="compositionally biased region" description="Basic and acidic residues" evidence="1">
    <location>
        <begin position="147"/>
        <end position="176"/>
    </location>
</feature>
<gene>
    <name evidence="2" type="ORF">GMORB2_6690</name>
</gene>
<protein>
    <submittedName>
        <fullName evidence="2">Uncharacterized protein</fullName>
    </submittedName>
</protein>
<feature type="region of interest" description="Disordered" evidence="1">
    <location>
        <begin position="1"/>
        <end position="25"/>
    </location>
</feature>
<organism evidence="2 3">
    <name type="scientific">Geosmithia morbida</name>
    <dbReference type="NCBI Taxonomy" id="1094350"/>
    <lineage>
        <taxon>Eukaryota</taxon>
        <taxon>Fungi</taxon>
        <taxon>Dikarya</taxon>
        <taxon>Ascomycota</taxon>
        <taxon>Pezizomycotina</taxon>
        <taxon>Sordariomycetes</taxon>
        <taxon>Hypocreomycetidae</taxon>
        <taxon>Hypocreales</taxon>
        <taxon>Bionectriaceae</taxon>
        <taxon>Geosmithia</taxon>
    </lineage>
</organism>
<feature type="region of interest" description="Disordered" evidence="1">
    <location>
        <begin position="383"/>
        <end position="682"/>
    </location>
</feature>
<reference evidence="2" key="1">
    <citation type="submission" date="2020-03" db="EMBL/GenBank/DDBJ databases">
        <title>Site-based positive gene gene selection in Geosmithia morbida across the United States reveals a broad range of putative effectors and factors for local host and environmental adapation.</title>
        <authorList>
            <person name="Onufrak A."/>
            <person name="Murdoch R.W."/>
            <person name="Gazis R."/>
            <person name="Huff M."/>
            <person name="Staton M."/>
            <person name="Klingeman W."/>
            <person name="Hadziabdic D."/>
        </authorList>
    </citation>
    <scope>NUCLEOTIDE SEQUENCE</scope>
    <source>
        <strain evidence="2">1262</strain>
    </source>
</reference>
<dbReference type="Proteomes" id="UP000749293">
    <property type="component" value="Unassembled WGS sequence"/>
</dbReference>
<evidence type="ECO:0000313" key="2">
    <source>
        <dbReference type="EMBL" id="KAF4123142.1"/>
    </source>
</evidence>
<name>A0A9P4YWL9_9HYPO</name>
<dbReference type="RefSeq" id="XP_035321794.1">
    <property type="nucleotide sequence ID" value="XM_035468660.1"/>
</dbReference>
<comment type="caution">
    <text evidence="2">The sequence shown here is derived from an EMBL/GenBank/DDBJ whole genome shotgun (WGS) entry which is preliminary data.</text>
</comment>
<sequence length="682" mass="75657">MSGISPPPMGVPGRPVQSHPTDANARERLSSFIVVRMKKADVTNDVDEGGYALTPSWVKVERTMQHDAPKREATRHVCWLSRYTEPVEEKKRCLPEKLRDQLDDVQGLMEDEETDHRFYTFLAQIATEYEERRAEHEPSKPRSKAPKRGDKDKDKKYREKHGTRPKDGRYRNDHKAIVFLAPPRKPSKKSPSPSSHSSSPEPEREPQLVAVTAYFKRVPRTEVNCLEMYKMEQGRRDEPSTERVDMRQQAPPYPPSNQQQPPLPRAQLPQGNGTVIPAVDVFSSCPCPRSSASSSDSCSGSCCRPRGCLSRIYPPPSSAGSCCPSSPACPWPCSGASSSDPWSGSYFCCPCPPACPWPCSSASSSDPWSGSCCPPRGCPHRASSPPSPAGSDVSSSESDSDSDQEITTPLSSPNSEASNNRLPKKARSPSRDLDIDDEQISARVHPPKVYGASSNREHTQPPSRRVTVAQQQSRRPKDYRDAETLSGAEDGYRPRQDTGRRPAHVPAQDPRRVISHPPEDELRIVRPRGNRPDCSYAGDGPPRSARQDDRHRAPSRHPARFTAPESSAGARAVPENRRQHLEPESRRPANGHISGMMALGHPHLGQDRGSARRRDAYDDYYPSGSEHEEYDKVAPRPPSEVRRYARRTDRDGNGRGGSASDVQVGSGRSGPYHGREEASYRR</sequence>